<dbReference type="PANTHER" id="PTHR43201:SF5">
    <property type="entry name" value="MEDIUM-CHAIN ACYL-COA LIGASE ACSF2, MITOCHONDRIAL"/>
    <property type="match status" value="1"/>
</dbReference>
<evidence type="ECO:0000256" key="2">
    <source>
        <dbReference type="ARBA" id="ARBA00022598"/>
    </source>
</evidence>
<evidence type="ECO:0000259" key="3">
    <source>
        <dbReference type="Pfam" id="PF13193"/>
    </source>
</evidence>
<dbReference type="InterPro" id="IPR045851">
    <property type="entry name" value="AMP-bd_C_sf"/>
</dbReference>
<feature type="domain" description="AMP-binding enzyme C-terminal" evidence="3">
    <location>
        <begin position="51"/>
        <end position="112"/>
    </location>
</feature>
<evidence type="ECO:0000313" key="5">
    <source>
        <dbReference type="RefSeq" id="XP_008275969.1"/>
    </source>
</evidence>
<evidence type="ECO:0000256" key="1">
    <source>
        <dbReference type="ARBA" id="ARBA00006432"/>
    </source>
</evidence>
<dbReference type="GeneID" id="103354398"/>
<dbReference type="PANTHER" id="PTHR43201">
    <property type="entry name" value="ACYL-COA SYNTHETASE"/>
    <property type="match status" value="1"/>
</dbReference>
<evidence type="ECO:0000313" key="4">
    <source>
        <dbReference type="Proteomes" id="UP000694891"/>
    </source>
</evidence>
<protein>
    <submittedName>
        <fullName evidence="5">Acyl-CoA synthetase family member 2, mitochondrial-like</fullName>
    </submittedName>
</protein>
<sequence>MCVQSRLLSIFCCYFGLCALEQSSSLLVSSVTVVKVSLFKSITAACFLCAAQVVGVEDARMGEEVCACIRLVDGVDCTVQEIKDYCKGQISHFKIPRYVLFVSTYPLTVTGKIQKHKLREEAEKLLQQKK</sequence>
<name>A0A9Y4MWC4_9TELE</name>
<dbReference type="InterPro" id="IPR025110">
    <property type="entry name" value="AMP-bd_C"/>
</dbReference>
<dbReference type="SUPFAM" id="SSF56801">
    <property type="entry name" value="Acetyl-CoA synthetase-like"/>
    <property type="match status" value="1"/>
</dbReference>
<proteinExistence type="inferred from homology"/>
<keyword evidence="4" id="KW-1185">Reference proteome</keyword>
<dbReference type="RefSeq" id="XP_008275969.1">
    <property type="nucleotide sequence ID" value="XM_008277747.1"/>
</dbReference>
<dbReference type="Proteomes" id="UP000694891">
    <property type="component" value="Unplaced"/>
</dbReference>
<gene>
    <name evidence="5" type="primary">LOC103354398</name>
</gene>
<organism evidence="4 5">
    <name type="scientific">Stegastes partitus</name>
    <name type="common">bicolor damselfish</name>
    <dbReference type="NCBI Taxonomy" id="144197"/>
    <lineage>
        <taxon>Eukaryota</taxon>
        <taxon>Metazoa</taxon>
        <taxon>Chordata</taxon>
        <taxon>Craniata</taxon>
        <taxon>Vertebrata</taxon>
        <taxon>Euteleostomi</taxon>
        <taxon>Actinopterygii</taxon>
        <taxon>Neopterygii</taxon>
        <taxon>Teleostei</taxon>
        <taxon>Neoteleostei</taxon>
        <taxon>Acanthomorphata</taxon>
        <taxon>Ovalentaria</taxon>
        <taxon>Pomacentridae</taxon>
        <taxon>Stegastes</taxon>
    </lineage>
</organism>
<dbReference type="AlphaFoldDB" id="A0A9Y4MWC4"/>
<dbReference type="Pfam" id="PF13193">
    <property type="entry name" value="AMP-binding_C"/>
    <property type="match status" value="1"/>
</dbReference>
<comment type="similarity">
    <text evidence="1">Belongs to the ATP-dependent AMP-binding enzyme family.</text>
</comment>
<accession>A0A9Y4MWC4</accession>
<keyword evidence="2" id="KW-0436">Ligase</keyword>
<dbReference type="GO" id="GO:0006631">
    <property type="term" value="P:fatty acid metabolic process"/>
    <property type="evidence" value="ECO:0007669"/>
    <property type="project" value="TreeGrafter"/>
</dbReference>
<reference evidence="5" key="1">
    <citation type="submission" date="2025-08" db="UniProtKB">
        <authorList>
            <consortium name="RefSeq"/>
        </authorList>
    </citation>
    <scope>IDENTIFICATION</scope>
</reference>
<dbReference type="Gene3D" id="3.30.300.30">
    <property type="match status" value="1"/>
</dbReference>
<dbReference type="GO" id="GO:0031956">
    <property type="term" value="F:medium-chain fatty acid-CoA ligase activity"/>
    <property type="evidence" value="ECO:0007669"/>
    <property type="project" value="TreeGrafter"/>
</dbReference>